<evidence type="ECO:0000313" key="5">
    <source>
        <dbReference type="Proteomes" id="UP001372338"/>
    </source>
</evidence>
<protein>
    <recommendedName>
        <fullName evidence="3">C2H2-type domain-containing protein</fullName>
    </recommendedName>
</protein>
<dbReference type="GO" id="GO:0010090">
    <property type="term" value="P:trichome morphogenesis"/>
    <property type="evidence" value="ECO:0007669"/>
    <property type="project" value="InterPro"/>
</dbReference>
<dbReference type="GO" id="GO:0003700">
    <property type="term" value="F:DNA-binding transcription factor activity"/>
    <property type="evidence" value="ECO:0007669"/>
    <property type="project" value="TreeGrafter"/>
</dbReference>
<gene>
    <name evidence="4" type="ORF">RIF29_36121</name>
</gene>
<dbReference type="InterPro" id="IPR044299">
    <property type="entry name" value="GIS3/ZFP5/ZFP6"/>
</dbReference>
<dbReference type="EMBL" id="JAYWIO010000007">
    <property type="protein sequence ID" value="KAK7252283.1"/>
    <property type="molecule type" value="Genomic_DNA"/>
</dbReference>
<proteinExistence type="predicted"/>
<dbReference type="PANTHER" id="PTHR46353">
    <property type="entry name" value="ZINC FINGER PROTEIN 5"/>
    <property type="match status" value="1"/>
</dbReference>
<keyword evidence="1" id="KW-0479">Metal-binding</keyword>
<keyword evidence="5" id="KW-1185">Reference proteome</keyword>
<comment type="caution">
    <text evidence="4">The sequence shown here is derived from an EMBL/GenBank/DDBJ whole genome shotgun (WGS) entry which is preliminary data.</text>
</comment>
<accession>A0AAN9EGD1</accession>
<name>A0AAN9EGD1_CROPI</name>
<dbReference type="Proteomes" id="UP001372338">
    <property type="component" value="Unassembled WGS sequence"/>
</dbReference>
<dbReference type="InterPro" id="IPR036236">
    <property type="entry name" value="Znf_C2H2_sf"/>
</dbReference>
<dbReference type="GO" id="GO:0005634">
    <property type="term" value="C:nucleus"/>
    <property type="evidence" value="ECO:0007669"/>
    <property type="project" value="TreeGrafter"/>
</dbReference>
<keyword evidence="1" id="KW-0862">Zinc</keyword>
<organism evidence="4 5">
    <name type="scientific">Crotalaria pallida</name>
    <name type="common">Smooth rattlebox</name>
    <name type="synonym">Crotalaria striata</name>
    <dbReference type="NCBI Taxonomy" id="3830"/>
    <lineage>
        <taxon>Eukaryota</taxon>
        <taxon>Viridiplantae</taxon>
        <taxon>Streptophyta</taxon>
        <taxon>Embryophyta</taxon>
        <taxon>Tracheophyta</taxon>
        <taxon>Spermatophyta</taxon>
        <taxon>Magnoliopsida</taxon>
        <taxon>eudicotyledons</taxon>
        <taxon>Gunneridae</taxon>
        <taxon>Pentapetalae</taxon>
        <taxon>rosids</taxon>
        <taxon>fabids</taxon>
        <taxon>Fabales</taxon>
        <taxon>Fabaceae</taxon>
        <taxon>Papilionoideae</taxon>
        <taxon>50 kb inversion clade</taxon>
        <taxon>genistoids sensu lato</taxon>
        <taxon>core genistoids</taxon>
        <taxon>Crotalarieae</taxon>
        <taxon>Crotalaria</taxon>
    </lineage>
</organism>
<dbReference type="GO" id="GO:0000976">
    <property type="term" value="F:transcription cis-regulatory region binding"/>
    <property type="evidence" value="ECO:0007669"/>
    <property type="project" value="TreeGrafter"/>
</dbReference>
<dbReference type="InterPro" id="IPR013087">
    <property type="entry name" value="Znf_C2H2_type"/>
</dbReference>
<dbReference type="Gene3D" id="3.30.160.60">
    <property type="entry name" value="Classic Zinc Finger"/>
    <property type="match status" value="1"/>
</dbReference>
<feature type="compositionally biased region" description="Low complexity" evidence="2">
    <location>
        <begin position="87"/>
        <end position="99"/>
    </location>
</feature>
<dbReference type="PROSITE" id="PS00028">
    <property type="entry name" value="ZINC_FINGER_C2H2_1"/>
    <property type="match status" value="1"/>
</dbReference>
<dbReference type="GO" id="GO:0008270">
    <property type="term" value="F:zinc ion binding"/>
    <property type="evidence" value="ECO:0007669"/>
    <property type="project" value="UniProtKB-KW"/>
</dbReference>
<dbReference type="GO" id="GO:0009736">
    <property type="term" value="P:cytokinin-activated signaling pathway"/>
    <property type="evidence" value="ECO:0007669"/>
    <property type="project" value="TreeGrafter"/>
</dbReference>
<keyword evidence="1" id="KW-0863">Zinc-finger</keyword>
<dbReference type="PROSITE" id="PS50157">
    <property type="entry name" value="ZINC_FINGER_C2H2_2"/>
    <property type="match status" value="1"/>
</dbReference>
<evidence type="ECO:0000256" key="1">
    <source>
        <dbReference type="PROSITE-ProRule" id="PRU00042"/>
    </source>
</evidence>
<evidence type="ECO:0000256" key="2">
    <source>
        <dbReference type="SAM" id="MobiDB-lite"/>
    </source>
</evidence>
<dbReference type="FunFam" id="3.30.160.60:FF:002829">
    <property type="entry name" value="Zinc finger protein 6"/>
    <property type="match status" value="1"/>
</dbReference>
<evidence type="ECO:0000259" key="3">
    <source>
        <dbReference type="PROSITE" id="PS50157"/>
    </source>
</evidence>
<dbReference type="PANTHER" id="PTHR46353:SF9">
    <property type="entry name" value="ZINC FINGER PROTEIN GIS3"/>
    <property type="match status" value="1"/>
</dbReference>
<dbReference type="AlphaFoldDB" id="A0AAN9EGD1"/>
<feature type="region of interest" description="Disordered" evidence="2">
    <location>
        <begin position="70"/>
        <end position="106"/>
    </location>
</feature>
<dbReference type="GO" id="GO:0009740">
    <property type="term" value="P:gibberellic acid mediated signaling pathway"/>
    <property type="evidence" value="ECO:0007669"/>
    <property type="project" value="TreeGrafter"/>
</dbReference>
<feature type="domain" description="C2H2-type" evidence="3">
    <location>
        <begin position="114"/>
        <end position="141"/>
    </location>
</feature>
<sequence length="324" mass="34291">MQEHLNNNTHPPPFPPHTHSSPCLTHTSSTTTIIIFNPMEDQPHTKITNPTPTTRLKLFGFNVHEDYTTTTTNYDDQVPPPEDYAATSDSTPKPSSPDSLDAAGFTTSSGDRKYECQYCCREFANSQALGGHQNAHKKERQQLKRAQLQASRNAAVSFVRNPIISAFAPPPHLLAPPGSVMVPAATPSWVYMPPRATPPPFHVSVSHGCVFPNSNSNSNNNSNGISSNSNNNINCHGNGNGNGGSGSGNNYGSIISGARSAGAGMLPFNGGVVEESSSSALSTMGSQVQGRAHYGRIDGPSKGDVGPSFDDGFGLDLHLSLAPP</sequence>
<dbReference type="SUPFAM" id="SSF57667">
    <property type="entry name" value="beta-beta-alpha zinc fingers"/>
    <property type="match status" value="1"/>
</dbReference>
<evidence type="ECO:0000313" key="4">
    <source>
        <dbReference type="EMBL" id="KAK7252283.1"/>
    </source>
</evidence>
<reference evidence="4 5" key="1">
    <citation type="submission" date="2024-01" db="EMBL/GenBank/DDBJ databases">
        <title>The genomes of 5 underutilized Papilionoideae crops provide insights into root nodulation and disease resistanc.</title>
        <authorList>
            <person name="Yuan L."/>
        </authorList>
    </citation>
    <scope>NUCLEOTIDE SEQUENCE [LARGE SCALE GENOMIC DNA]</scope>
    <source>
        <strain evidence="4">ZHUSHIDOU_FW_LH</strain>
        <tissue evidence="4">Leaf</tissue>
    </source>
</reference>
<feature type="region of interest" description="Disordered" evidence="2">
    <location>
        <begin position="1"/>
        <end position="23"/>
    </location>
</feature>